<evidence type="ECO:0000256" key="11">
    <source>
        <dbReference type="ARBA" id="ARBA00023136"/>
    </source>
</evidence>
<evidence type="ECO:0000256" key="4">
    <source>
        <dbReference type="ARBA" id="ARBA00022490"/>
    </source>
</evidence>
<keyword evidence="13" id="KW-0206">Cytoskeleton</keyword>
<keyword evidence="20" id="KW-1185">Reference proteome</keyword>
<accession>A0A672Z4A7</accession>
<keyword evidence="14" id="KW-0968">Cytoplasmic vesicle</keyword>
<feature type="domain" description="Kinesin motor" evidence="18">
    <location>
        <begin position="124"/>
        <end position="445"/>
    </location>
</feature>
<dbReference type="PROSITE" id="PS00411">
    <property type="entry name" value="KINESIN_MOTOR_1"/>
    <property type="match status" value="1"/>
</dbReference>
<dbReference type="InterPro" id="IPR001752">
    <property type="entry name" value="Kinesin_motor_dom"/>
</dbReference>
<reference evidence="19" key="3">
    <citation type="submission" date="2025-09" db="UniProtKB">
        <authorList>
            <consortium name="Ensembl"/>
        </authorList>
    </citation>
    <scope>IDENTIFICATION</scope>
</reference>
<organism evidence="19 20">
    <name type="scientific">Sphaeramia orbicularis</name>
    <name type="common">orbiculate cardinalfish</name>
    <dbReference type="NCBI Taxonomy" id="375764"/>
    <lineage>
        <taxon>Eukaryota</taxon>
        <taxon>Metazoa</taxon>
        <taxon>Chordata</taxon>
        <taxon>Craniata</taxon>
        <taxon>Vertebrata</taxon>
        <taxon>Euteleostomi</taxon>
        <taxon>Actinopterygii</taxon>
        <taxon>Neopterygii</taxon>
        <taxon>Teleostei</taxon>
        <taxon>Neoteleostei</taxon>
        <taxon>Acanthomorphata</taxon>
        <taxon>Gobiaria</taxon>
        <taxon>Kurtiformes</taxon>
        <taxon>Apogonoidei</taxon>
        <taxon>Apogonidae</taxon>
        <taxon>Apogoninae</taxon>
        <taxon>Sphaeramia</taxon>
    </lineage>
</organism>
<dbReference type="PROSITE" id="PS50067">
    <property type="entry name" value="KINESIN_MOTOR_2"/>
    <property type="match status" value="1"/>
</dbReference>
<keyword evidence="8 16" id="KW-0067">ATP-binding</keyword>
<comment type="similarity">
    <text evidence="16 17">Belongs to the TRAFAC class myosin-kinesin ATPase superfamily. Kinesin family.</text>
</comment>
<dbReference type="AlphaFoldDB" id="A0A672Z4A7"/>
<dbReference type="InParanoid" id="A0A672Z4A7"/>
<keyword evidence="5" id="KW-0597">Phosphoprotein</keyword>
<evidence type="ECO:0000256" key="5">
    <source>
        <dbReference type="ARBA" id="ARBA00022553"/>
    </source>
</evidence>
<dbReference type="InterPro" id="IPR036961">
    <property type="entry name" value="Kinesin_motor_dom_sf"/>
</dbReference>
<dbReference type="Proteomes" id="UP000472271">
    <property type="component" value="Chromosome 16"/>
</dbReference>
<evidence type="ECO:0000256" key="6">
    <source>
        <dbReference type="ARBA" id="ARBA00022701"/>
    </source>
</evidence>
<evidence type="ECO:0000256" key="7">
    <source>
        <dbReference type="ARBA" id="ARBA00022741"/>
    </source>
</evidence>
<evidence type="ECO:0000256" key="1">
    <source>
        <dbReference type="ARBA" id="ARBA00004284"/>
    </source>
</evidence>
<keyword evidence="12 16" id="KW-0505">Motor protein</keyword>
<evidence type="ECO:0000256" key="15">
    <source>
        <dbReference type="ARBA" id="ARBA00060102"/>
    </source>
</evidence>
<dbReference type="CDD" id="cd01366">
    <property type="entry name" value="KISc_C_terminal"/>
    <property type="match status" value="1"/>
</dbReference>
<feature type="binding site" evidence="16">
    <location>
        <begin position="207"/>
        <end position="214"/>
    </location>
    <ligand>
        <name>ATP</name>
        <dbReference type="ChEBI" id="CHEBI:30616"/>
    </ligand>
</feature>
<dbReference type="GO" id="GO:0005524">
    <property type="term" value="F:ATP binding"/>
    <property type="evidence" value="ECO:0007669"/>
    <property type="project" value="UniProtKB-UniRule"/>
</dbReference>
<keyword evidence="7 16" id="KW-0547">Nucleotide-binding</keyword>
<evidence type="ECO:0000256" key="8">
    <source>
        <dbReference type="ARBA" id="ARBA00022840"/>
    </source>
</evidence>
<evidence type="ECO:0000256" key="16">
    <source>
        <dbReference type="PROSITE-ProRule" id="PRU00283"/>
    </source>
</evidence>
<evidence type="ECO:0000256" key="12">
    <source>
        <dbReference type="ARBA" id="ARBA00023175"/>
    </source>
</evidence>
<name>A0A672Z4A7_9TELE</name>
<dbReference type="PRINTS" id="PR00380">
    <property type="entry name" value="KINESINHEAVY"/>
</dbReference>
<evidence type="ECO:0000313" key="20">
    <source>
        <dbReference type="Proteomes" id="UP000472271"/>
    </source>
</evidence>
<evidence type="ECO:0000256" key="10">
    <source>
        <dbReference type="ARBA" id="ARBA00023054"/>
    </source>
</evidence>
<reference evidence="19" key="2">
    <citation type="submission" date="2025-08" db="UniProtKB">
        <authorList>
            <consortium name="Ensembl"/>
        </authorList>
    </citation>
    <scope>IDENTIFICATION</scope>
</reference>
<evidence type="ECO:0000256" key="13">
    <source>
        <dbReference type="ARBA" id="ARBA00023212"/>
    </source>
</evidence>
<dbReference type="SUPFAM" id="SSF52540">
    <property type="entry name" value="P-loop containing nucleoside triphosphate hydrolases"/>
    <property type="match status" value="1"/>
</dbReference>
<proteinExistence type="inferred from homology"/>
<dbReference type="GO" id="GO:0030659">
    <property type="term" value="C:cytoplasmic vesicle membrane"/>
    <property type="evidence" value="ECO:0007669"/>
    <property type="project" value="UniProtKB-SubCell"/>
</dbReference>
<dbReference type="InterPro" id="IPR027417">
    <property type="entry name" value="P-loop_NTPase"/>
</dbReference>
<evidence type="ECO:0000259" key="18">
    <source>
        <dbReference type="PROSITE" id="PS50067"/>
    </source>
</evidence>
<comment type="function">
    <text evidence="15">Minus-end microtubule-dependent motor protein. Involved in apically targeted transport. Required for zonula adherens maintenance.</text>
</comment>
<dbReference type="GO" id="GO:0005874">
    <property type="term" value="C:microtubule"/>
    <property type="evidence" value="ECO:0007669"/>
    <property type="project" value="UniProtKB-KW"/>
</dbReference>
<evidence type="ECO:0000256" key="9">
    <source>
        <dbReference type="ARBA" id="ARBA00022949"/>
    </source>
</evidence>
<keyword evidence="4" id="KW-0963">Cytoplasm</keyword>
<dbReference type="FunFam" id="3.40.850.10:FF:000022">
    <property type="entry name" value="Kinesin-like protein"/>
    <property type="match status" value="1"/>
</dbReference>
<dbReference type="Pfam" id="PF00225">
    <property type="entry name" value="Kinesin"/>
    <property type="match status" value="1"/>
</dbReference>
<dbReference type="GO" id="GO:0005912">
    <property type="term" value="C:adherens junction"/>
    <property type="evidence" value="ECO:0007669"/>
    <property type="project" value="UniProtKB-SubCell"/>
</dbReference>
<dbReference type="InterPro" id="IPR019821">
    <property type="entry name" value="Kinesin_motor_CS"/>
</dbReference>
<keyword evidence="10" id="KW-0175">Coiled coil</keyword>
<dbReference type="GO" id="GO:0003777">
    <property type="term" value="F:microtubule motor activity"/>
    <property type="evidence" value="ECO:0007669"/>
    <property type="project" value="InterPro"/>
</dbReference>
<dbReference type="GO" id="GO:0005813">
    <property type="term" value="C:centrosome"/>
    <property type="evidence" value="ECO:0007669"/>
    <property type="project" value="UniProtKB-SubCell"/>
</dbReference>
<dbReference type="PANTHER" id="PTHR47972:SF43">
    <property type="entry name" value="KINESIN-LIKE PROTEIN"/>
    <property type="match status" value="1"/>
</dbReference>
<dbReference type="SMART" id="SM00129">
    <property type="entry name" value="KISc"/>
    <property type="match status" value="1"/>
</dbReference>
<sequence length="475" mass="53316">STLREELLKEIGHLEERKEEAVKAAANCSAEHFQNLFLFLEGLQKRLTALPPTLRSMKTDYASLRSQVRNFSDFYGAAINDAKRQISAAINEMSEANKDLLEKYRKEVALRRKYHEQLVELKGNIRVLCRVKPVLKEDQHEEGQSVVVTTDPNNESSLSVMSKGKDRIFELDKVFHPQATQEEVFQEIEPLVTSCIDGYHVCIFAYGQTGSGKTYTMEGSVENPGINQRALKQLFNVIEERKDMWTYTVTVSSVEIYNEVLRDLLSKDGEKLDIKINPDGTGQLHVPGLRVIEVKSFQHIKKVDISRRNRITFGTQMNQHSSRSHALLCITVEGTDLASGSKTTGKLNLVDLAGSERVWKSGAEGERLKEAQNINRSLLSLGDVIQALRARQTHIPFRNSRLTYLLQDSLGKGSKTVMVVQVSALESNVGETLCSLKFAQRVCKVELGPEDMNAPIPKVCVAPQCHSLTEVRCVE</sequence>
<evidence type="ECO:0000313" key="19">
    <source>
        <dbReference type="Ensembl" id="ENSSORP00005011655.1"/>
    </source>
</evidence>
<dbReference type="PANTHER" id="PTHR47972">
    <property type="entry name" value="KINESIN-LIKE PROTEIN KLP-3"/>
    <property type="match status" value="1"/>
</dbReference>
<keyword evidence="11" id="KW-0472">Membrane</keyword>
<evidence type="ECO:0000256" key="2">
    <source>
        <dbReference type="ARBA" id="ARBA00004300"/>
    </source>
</evidence>
<dbReference type="GO" id="GO:0008017">
    <property type="term" value="F:microtubule binding"/>
    <property type="evidence" value="ECO:0007669"/>
    <property type="project" value="InterPro"/>
</dbReference>
<dbReference type="InterPro" id="IPR027640">
    <property type="entry name" value="Kinesin-like_fam"/>
</dbReference>
<comment type="subcellular location">
    <subcellularLocation>
        <location evidence="3">Cell junction</location>
        <location evidence="3">Adherens junction</location>
    </subcellularLocation>
    <subcellularLocation>
        <location evidence="2">Cytoplasm</location>
        <location evidence="2">Cytoskeleton</location>
        <location evidence="2">Microtubule organizing center</location>
        <location evidence="2">Centrosome</location>
    </subcellularLocation>
    <subcellularLocation>
        <location evidence="1">Cytoplasmic vesicle membrane</location>
        <topology evidence="1">Peripheral membrane protein</topology>
    </subcellularLocation>
</comment>
<dbReference type="GO" id="GO:0007018">
    <property type="term" value="P:microtubule-based movement"/>
    <property type="evidence" value="ECO:0007669"/>
    <property type="project" value="InterPro"/>
</dbReference>
<dbReference type="Gene3D" id="3.40.850.10">
    <property type="entry name" value="Kinesin motor domain"/>
    <property type="match status" value="1"/>
</dbReference>
<dbReference type="Ensembl" id="ENSSORT00005012040.1">
    <property type="protein sequence ID" value="ENSSORP00005011655.1"/>
    <property type="gene ID" value="ENSSORG00005006225.1"/>
</dbReference>
<dbReference type="GO" id="GO:0005871">
    <property type="term" value="C:kinesin complex"/>
    <property type="evidence" value="ECO:0007669"/>
    <property type="project" value="UniProtKB-ARBA"/>
</dbReference>
<evidence type="ECO:0000256" key="3">
    <source>
        <dbReference type="ARBA" id="ARBA00004536"/>
    </source>
</evidence>
<keyword evidence="9" id="KW-0965">Cell junction</keyword>
<evidence type="ECO:0000256" key="17">
    <source>
        <dbReference type="RuleBase" id="RU000394"/>
    </source>
</evidence>
<evidence type="ECO:0000256" key="14">
    <source>
        <dbReference type="ARBA" id="ARBA00023329"/>
    </source>
</evidence>
<protein>
    <recommendedName>
        <fullName evidence="17">Kinesin-like protein</fullName>
    </recommendedName>
</protein>
<keyword evidence="6 17" id="KW-0493">Microtubule</keyword>
<reference evidence="19" key="1">
    <citation type="submission" date="2019-06" db="EMBL/GenBank/DDBJ databases">
        <authorList>
            <consortium name="Wellcome Sanger Institute Data Sharing"/>
        </authorList>
    </citation>
    <scope>NUCLEOTIDE SEQUENCE [LARGE SCALE GENOMIC DNA]</scope>
</reference>